<dbReference type="InterPro" id="IPR005111">
    <property type="entry name" value="MoeA_C_domain_IV"/>
</dbReference>
<keyword evidence="5" id="KW-0808">Transferase</keyword>
<dbReference type="Gene3D" id="2.170.190.11">
    <property type="entry name" value="Molybdopterin biosynthesis moea protein, domain 3"/>
    <property type="match status" value="1"/>
</dbReference>
<dbReference type="SMART" id="SM00852">
    <property type="entry name" value="MoCF_biosynth"/>
    <property type="match status" value="1"/>
</dbReference>
<keyword evidence="7" id="KW-0460">Magnesium</keyword>
<keyword evidence="4" id="KW-0500">Molybdenum</keyword>
<protein>
    <recommendedName>
        <fullName evidence="3">molybdopterin molybdotransferase</fullName>
        <ecNumber evidence="3">2.10.1.1</ecNumber>
    </recommendedName>
</protein>
<dbReference type="Pfam" id="PF03453">
    <property type="entry name" value="MoeA_N"/>
    <property type="match status" value="1"/>
</dbReference>
<evidence type="ECO:0000256" key="8">
    <source>
        <dbReference type="ARBA" id="ARBA00023150"/>
    </source>
</evidence>
<name>X1EML4_9ZZZZ</name>
<dbReference type="SUPFAM" id="SSF63882">
    <property type="entry name" value="MoeA N-terminal region -like"/>
    <property type="match status" value="1"/>
</dbReference>
<feature type="non-terminal residue" evidence="11">
    <location>
        <position position="1"/>
    </location>
</feature>
<sequence>EDVISKDDIPVYNNSAMDGYAVRTEDIKGADRSYPVRLILLAEDIPAGKVPTVKVNPGYCIPIMTGSPIPENCNAVVMKEDTEKDGESILVFKECAEGENIRYRGEDIKNGDKVLRKGKKIFPADIGVMASLGKSEVLVYHPPVVGIISTGDELLEIDKELEIGKVRDSNSYSLSAQLKEIGIEYIRYGIAKDEKKILEEKIREALSECDILLLSGGVSVGDYDFVKEILIGIGAELIFWRVNQKPGKPLVFLKYKDGFIFGLPGNPVSVMVCFEMYVRPLIKKIIGDDNLFRPSVMARAYHDFKNKIGRTNFVRVILEKKDNEYFFRSTGMQGSGILTSMA</sequence>
<evidence type="ECO:0000256" key="4">
    <source>
        <dbReference type="ARBA" id="ARBA00022505"/>
    </source>
</evidence>
<comment type="cofactor">
    <cofactor evidence="1">
        <name>Mg(2+)</name>
        <dbReference type="ChEBI" id="CHEBI:18420"/>
    </cofactor>
</comment>
<keyword evidence="8" id="KW-0501">Molybdenum cofactor biosynthesis</keyword>
<dbReference type="InterPro" id="IPR001453">
    <property type="entry name" value="MoaB/Mog_dom"/>
</dbReference>
<dbReference type="Pfam" id="PF00994">
    <property type="entry name" value="MoCF_biosynth"/>
    <property type="match status" value="1"/>
</dbReference>
<dbReference type="GO" id="GO:0006777">
    <property type="term" value="P:Mo-molybdopterin cofactor biosynthetic process"/>
    <property type="evidence" value="ECO:0007669"/>
    <property type="project" value="UniProtKB-KW"/>
</dbReference>
<evidence type="ECO:0000256" key="9">
    <source>
        <dbReference type="ARBA" id="ARBA00047317"/>
    </source>
</evidence>
<feature type="domain" description="MoaB/Mog" evidence="10">
    <location>
        <begin position="146"/>
        <end position="284"/>
    </location>
</feature>
<dbReference type="CDD" id="cd00887">
    <property type="entry name" value="MoeA"/>
    <property type="match status" value="1"/>
</dbReference>
<dbReference type="SUPFAM" id="SSF63867">
    <property type="entry name" value="MoeA C-terminal domain-like"/>
    <property type="match status" value="1"/>
</dbReference>
<evidence type="ECO:0000256" key="5">
    <source>
        <dbReference type="ARBA" id="ARBA00022679"/>
    </source>
</evidence>
<dbReference type="GO" id="GO:0005829">
    <property type="term" value="C:cytosol"/>
    <property type="evidence" value="ECO:0007669"/>
    <property type="project" value="TreeGrafter"/>
</dbReference>
<dbReference type="UniPathway" id="UPA00344"/>
<evidence type="ECO:0000256" key="2">
    <source>
        <dbReference type="ARBA" id="ARBA00005046"/>
    </source>
</evidence>
<dbReference type="InterPro" id="IPR036425">
    <property type="entry name" value="MoaB/Mog-like_dom_sf"/>
</dbReference>
<dbReference type="NCBIfam" id="NF045515">
    <property type="entry name" value="Glp_gephyrin"/>
    <property type="match status" value="1"/>
</dbReference>
<evidence type="ECO:0000256" key="7">
    <source>
        <dbReference type="ARBA" id="ARBA00022842"/>
    </source>
</evidence>
<dbReference type="Gene3D" id="3.90.105.10">
    <property type="entry name" value="Molybdopterin biosynthesis moea protein, domain 2"/>
    <property type="match status" value="1"/>
</dbReference>
<proteinExistence type="predicted"/>
<dbReference type="EC" id="2.10.1.1" evidence="3"/>
<dbReference type="PANTHER" id="PTHR10192:SF5">
    <property type="entry name" value="GEPHYRIN"/>
    <property type="match status" value="1"/>
</dbReference>
<evidence type="ECO:0000256" key="1">
    <source>
        <dbReference type="ARBA" id="ARBA00001946"/>
    </source>
</evidence>
<dbReference type="FunFam" id="3.40.980.10:FF:000004">
    <property type="entry name" value="Molybdopterin molybdenumtransferase"/>
    <property type="match status" value="1"/>
</dbReference>
<organism evidence="11">
    <name type="scientific">marine sediment metagenome</name>
    <dbReference type="NCBI Taxonomy" id="412755"/>
    <lineage>
        <taxon>unclassified sequences</taxon>
        <taxon>metagenomes</taxon>
        <taxon>ecological metagenomes</taxon>
    </lineage>
</organism>
<comment type="pathway">
    <text evidence="2">Cofactor biosynthesis; molybdopterin biosynthesis.</text>
</comment>
<accession>X1EML4</accession>
<comment type="catalytic activity">
    <reaction evidence="9">
        <text>adenylyl-molybdopterin + molybdate = Mo-molybdopterin + AMP + H(+)</text>
        <dbReference type="Rhea" id="RHEA:35047"/>
        <dbReference type="ChEBI" id="CHEBI:15378"/>
        <dbReference type="ChEBI" id="CHEBI:36264"/>
        <dbReference type="ChEBI" id="CHEBI:62727"/>
        <dbReference type="ChEBI" id="CHEBI:71302"/>
        <dbReference type="ChEBI" id="CHEBI:456215"/>
        <dbReference type="EC" id="2.10.1.1"/>
    </reaction>
</comment>
<evidence type="ECO:0000256" key="3">
    <source>
        <dbReference type="ARBA" id="ARBA00013269"/>
    </source>
</evidence>
<feature type="non-terminal residue" evidence="11">
    <location>
        <position position="342"/>
    </location>
</feature>
<dbReference type="InterPro" id="IPR038987">
    <property type="entry name" value="MoeA-like"/>
</dbReference>
<keyword evidence="6" id="KW-0479">Metal-binding</keyword>
<dbReference type="NCBIfam" id="TIGR00177">
    <property type="entry name" value="molyb_syn"/>
    <property type="match status" value="1"/>
</dbReference>
<dbReference type="SUPFAM" id="SSF53218">
    <property type="entry name" value="Molybdenum cofactor biosynthesis proteins"/>
    <property type="match status" value="1"/>
</dbReference>
<evidence type="ECO:0000259" key="10">
    <source>
        <dbReference type="SMART" id="SM00852"/>
    </source>
</evidence>
<dbReference type="EMBL" id="BARU01009195">
    <property type="protein sequence ID" value="GAH33822.1"/>
    <property type="molecule type" value="Genomic_DNA"/>
</dbReference>
<dbReference type="Pfam" id="PF03454">
    <property type="entry name" value="MoeA_C"/>
    <property type="match status" value="1"/>
</dbReference>
<dbReference type="PANTHER" id="PTHR10192">
    <property type="entry name" value="MOLYBDOPTERIN BIOSYNTHESIS PROTEIN"/>
    <property type="match status" value="1"/>
</dbReference>
<dbReference type="Gene3D" id="3.40.980.10">
    <property type="entry name" value="MoaB/Mog-like domain"/>
    <property type="match status" value="1"/>
</dbReference>
<dbReference type="Gene3D" id="2.40.340.10">
    <property type="entry name" value="MoeA, C-terminal, domain IV"/>
    <property type="match status" value="1"/>
</dbReference>
<dbReference type="InterPro" id="IPR005110">
    <property type="entry name" value="MoeA_linker/N"/>
</dbReference>
<reference evidence="11" key="1">
    <citation type="journal article" date="2014" name="Front. Microbiol.">
        <title>High frequency of phylogenetically diverse reductive dehalogenase-homologous genes in deep subseafloor sedimentary metagenomes.</title>
        <authorList>
            <person name="Kawai M."/>
            <person name="Futagami T."/>
            <person name="Toyoda A."/>
            <person name="Takaki Y."/>
            <person name="Nishi S."/>
            <person name="Hori S."/>
            <person name="Arai W."/>
            <person name="Tsubouchi T."/>
            <person name="Morono Y."/>
            <person name="Uchiyama I."/>
            <person name="Ito T."/>
            <person name="Fujiyama A."/>
            <person name="Inagaki F."/>
            <person name="Takami H."/>
        </authorList>
    </citation>
    <scope>NUCLEOTIDE SEQUENCE</scope>
    <source>
        <strain evidence="11">Expedition CK06-06</strain>
    </source>
</reference>
<comment type="caution">
    <text evidence="11">The sequence shown here is derived from an EMBL/GenBank/DDBJ whole genome shotgun (WGS) entry which is preliminary data.</text>
</comment>
<evidence type="ECO:0000313" key="11">
    <source>
        <dbReference type="EMBL" id="GAH33822.1"/>
    </source>
</evidence>
<dbReference type="InterPro" id="IPR036135">
    <property type="entry name" value="MoeA_linker/N_sf"/>
</dbReference>
<gene>
    <name evidence="11" type="ORF">S03H2_17788</name>
</gene>
<dbReference type="AlphaFoldDB" id="X1EML4"/>
<dbReference type="InterPro" id="IPR036688">
    <property type="entry name" value="MoeA_C_domain_IV_sf"/>
</dbReference>
<dbReference type="GO" id="GO:0046872">
    <property type="term" value="F:metal ion binding"/>
    <property type="evidence" value="ECO:0007669"/>
    <property type="project" value="UniProtKB-KW"/>
</dbReference>
<evidence type="ECO:0000256" key="6">
    <source>
        <dbReference type="ARBA" id="ARBA00022723"/>
    </source>
</evidence>
<dbReference type="GO" id="GO:0061599">
    <property type="term" value="F:molybdopterin molybdotransferase activity"/>
    <property type="evidence" value="ECO:0007669"/>
    <property type="project" value="UniProtKB-EC"/>
</dbReference>